<dbReference type="Proteomes" id="UP001195483">
    <property type="component" value="Unassembled WGS sequence"/>
</dbReference>
<protein>
    <submittedName>
        <fullName evidence="1">Uncharacterized protein</fullName>
    </submittedName>
</protein>
<reference evidence="1" key="3">
    <citation type="submission" date="2023-05" db="EMBL/GenBank/DDBJ databases">
        <authorList>
            <person name="Smith C.H."/>
        </authorList>
    </citation>
    <scope>NUCLEOTIDE SEQUENCE</scope>
    <source>
        <strain evidence="1">CHS0354</strain>
        <tissue evidence="1">Mantle</tissue>
    </source>
</reference>
<keyword evidence="2" id="KW-1185">Reference proteome</keyword>
<comment type="caution">
    <text evidence="1">The sequence shown here is derived from an EMBL/GenBank/DDBJ whole genome shotgun (WGS) entry which is preliminary data.</text>
</comment>
<organism evidence="1 2">
    <name type="scientific">Potamilus streckersoni</name>
    <dbReference type="NCBI Taxonomy" id="2493646"/>
    <lineage>
        <taxon>Eukaryota</taxon>
        <taxon>Metazoa</taxon>
        <taxon>Spiralia</taxon>
        <taxon>Lophotrochozoa</taxon>
        <taxon>Mollusca</taxon>
        <taxon>Bivalvia</taxon>
        <taxon>Autobranchia</taxon>
        <taxon>Heteroconchia</taxon>
        <taxon>Palaeoheterodonta</taxon>
        <taxon>Unionida</taxon>
        <taxon>Unionoidea</taxon>
        <taxon>Unionidae</taxon>
        <taxon>Ambleminae</taxon>
        <taxon>Lampsilini</taxon>
        <taxon>Potamilus</taxon>
    </lineage>
</organism>
<evidence type="ECO:0000313" key="1">
    <source>
        <dbReference type="EMBL" id="KAK3605991.1"/>
    </source>
</evidence>
<dbReference type="EMBL" id="JAEAOA010001198">
    <property type="protein sequence ID" value="KAK3605991.1"/>
    <property type="molecule type" value="Genomic_DNA"/>
</dbReference>
<accession>A0AAE0T920</accession>
<evidence type="ECO:0000313" key="2">
    <source>
        <dbReference type="Proteomes" id="UP001195483"/>
    </source>
</evidence>
<reference evidence="1" key="2">
    <citation type="journal article" date="2021" name="Genome Biol. Evol.">
        <title>Developing a high-quality reference genome for a parasitic bivalve with doubly uniparental inheritance (Bivalvia: Unionida).</title>
        <authorList>
            <person name="Smith C.H."/>
        </authorList>
    </citation>
    <scope>NUCLEOTIDE SEQUENCE</scope>
    <source>
        <strain evidence="1">CHS0354</strain>
        <tissue evidence="1">Mantle</tissue>
    </source>
</reference>
<proteinExistence type="predicted"/>
<dbReference type="AlphaFoldDB" id="A0AAE0T920"/>
<gene>
    <name evidence="1" type="ORF">CHS0354_019672</name>
</gene>
<sequence>MNKIVNSWRGGKENKGIVVCIFSLLYFFKRGRKFVTAGGTPVREGNDHPHHHLKPAETDDHKLTNFLKFHRAYSKNVVQAIPLAIA</sequence>
<name>A0AAE0T920_9BIVA</name>
<reference evidence="1" key="1">
    <citation type="journal article" date="2021" name="Genome Biol. Evol.">
        <title>A High-Quality Reference Genome for a Parasitic Bivalve with Doubly Uniparental Inheritance (Bivalvia: Unionida).</title>
        <authorList>
            <person name="Smith C.H."/>
        </authorList>
    </citation>
    <scope>NUCLEOTIDE SEQUENCE</scope>
    <source>
        <strain evidence="1">CHS0354</strain>
    </source>
</reference>